<comment type="caution">
    <text evidence="1">The sequence shown here is derived from an EMBL/GenBank/DDBJ whole genome shotgun (WGS) entry which is preliminary data.</text>
</comment>
<evidence type="ECO:0000313" key="2">
    <source>
        <dbReference type="Proteomes" id="UP000217083"/>
    </source>
</evidence>
<reference evidence="1 2" key="2">
    <citation type="submission" date="2017-09" db="EMBL/GenBank/DDBJ databases">
        <title>Bacillus patelloidae sp. nov., isolated from the intestinal tract of a marine limpet.</title>
        <authorList>
            <person name="Liu R."/>
            <person name="Dong C."/>
            <person name="Shao Z."/>
        </authorList>
    </citation>
    <scope>NUCLEOTIDE SEQUENCE [LARGE SCALE GENOMIC DNA]</scope>
    <source>
        <strain evidence="1 2">SA5d-4</strain>
    </source>
</reference>
<dbReference type="AlphaFoldDB" id="A0A263BY39"/>
<accession>A0A263BY39</accession>
<name>A0A263BY39_9BACI</name>
<evidence type="ECO:0000313" key="1">
    <source>
        <dbReference type="EMBL" id="OZM58681.1"/>
    </source>
</evidence>
<proteinExistence type="predicted"/>
<gene>
    <name evidence="1" type="ORF">CIB95_03680</name>
</gene>
<protein>
    <submittedName>
        <fullName evidence="1">Uncharacterized protein</fullName>
    </submittedName>
</protein>
<keyword evidence="2" id="KW-1185">Reference proteome</keyword>
<sequence>MKSSNEILNEMIEILDKECFSKARVLLQDRSHRVIGKYPTREKVNSLLPTLKARHKISTHITGKKFYGLSPLIKVLSSFSEDLVINGYGFVSSNVAGVFYFLELEDKPLGATIVDRDYSNELLNKKLFRTLNDCD</sequence>
<dbReference type="RefSeq" id="WP_094921952.1">
    <property type="nucleotide sequence ID" value="NZ_NPIA01000001.1"/>
</dbReference>
<reference evidence="2" key="1">
    <citation type="submission" date="2017-08" db="EMBL/GenBank/DDBJ databases">
        <authorList>
            <person name="Huang Z."/>
        </authorList>
    </citation>
    <scope>NUCLEOTIDE SEQUENCE [LARGE SCALE GENOMIC DNA]</scope>
    <source>
        <strain evidence="2">SA5d-4</strain>
    </source>
</reference>
<organism evidence="1 2">
    <name type="scientific">Lottiidibacillus patelloidae</name>
    <dbReference type="NCBI Taxonomy" id="2670334"/>
    <lineage>
        <taxon>Bacteria</taxon>
        <taxon>Bacillati</taxon>
        <taxon>Bacillota</taxon>
        <taxon>Bacilli</taxon>
        <taxon>Bacillales</taxon>
        <taxon>Bacillaceae</taxon>
        <taxon>Lottiidibacillus</taxon>
    </lineage>
</organism>
<dbReference type="Proteomes" id="UP000217083">
    <property type="component" value="Unassembled WGS sequence"/>
</dbReference>
<dbReference type="EMBL" id="NPIA01000001">
    <property type="protein sequence ID" value="OZM58681.1"/>
    <property type="molecule type" value="Genomic_DNA"/>
</dbReference>